<feature type="domain" description="Cadherin" evidence="2">
    <location>
        <begin position="4308"/>
        <end position="4461"/>
    </location>
</feature>
<feature type="domain" description="Dockerin" evidence="3">
    <location>
        <begin position="5506"/>
        <end position="5573"/>
    </location>
</feature>
<dbReference type="Pfam" id="PF00404">
    <property type="entry name" value="Dockerin_1"/>
    <property type="match status" value="1"/>
</dbReference>
<dbReference type="InterPro" id="IPR036439">
    <property type="entry name" value="Dockerin_dom_sf"/>
</dbReference>
<evidence type="ECO:0000313" key="5">
    <source>
        <dbReference type="Proteomes" id="UP000658514"/>
    </source>
</evidence>
<dbReference type="Gene3D" id="2.60.40.1080">
    <property type="match status" value="2"/>
</dbReference>
<keyword evidence="5" id="KW-1185">Reference proteome</keyword>
<dbReference type="SUPFAM" id="SSF49313">
    <property type="entry name" value="Cadherin-like"/>
    <property type="match status" value="9"/>
</dbReference>
<dbReference type="Pfam" id="PF05593">
    <property type="entry name" value="RHS_repeat"/>
    <property type="match status" value="1"/>
</dbReference>
<gene>
    <name evidence="4" type="ORF">H6G24_33845</name>
</gene>
<name>A0ABR8AP49_9CYAN</name>
<dbReference type="CDD" id="cd14254">
    <property type="entry name" value="Dockerin_II"/>
    <property type="match status" value="1"/>
</dbReference>
<dbReference type="InterPro" id="IPR016134">
    <property type="entry name" value="Dockerin_dom"/>
</dbReference>
<dbReference type="InterPro" id="IPR002126">
    <property type="entry name" value="Cadherin-like_dom"/>
</dbReference>
<feature type="region of interest" description="Disordered" evidence="1">
    <location>
        <begin position="3515"/>
        <end position="3560"/>
    </location>
</feature>
<organism evidence="4 5">
    <name type="scientific">Calothrix parietina FACHB-288</name>
    <dbReference type="NCBI Taxonomy" id="2692896"/>
    <lineage>
        <taxon>Bacteria</taxon>
        <taxon>Bacillati</taxon>
        <taxon>Cyanobacteriota</taxon>
        <taxon>Cyanophyceae</taxon>
        <taxon>Nostocales</taxon>
        <taxon>Calotrichaceae</taxon>
        <taxon>Calothrix</taxon>
    </lineage>
</organism>
<dbReference type="NCBIfam" id="TIGR01643">
    <property type="entry name" value="YD_repeat_2x"/>
    <property type="match status" value="1"/>
</dbReference>
<dbReference type="Gene3D" id="1.10.1330.10">
    <property type="entry name" value="Dockerin domain"/>
    <property type="match status" value="1"/>
</dbReference>
<sequence>MDINPIVPLDLSQDVKIVPPDILTQPVFSAGTSISLPTEVSQLSIDSYSIDSENKTTNLQTAEISENDPLTGVPKGEPIVLSAIANTDLPDLVVTNVTVPAITQSDTNFSVSWTVLNQGKGTTTDDDWFDSFYLSTDQTFNADADIRIATSYHLNTLAPNASETLNVFLSVPNINPGDYYLFVATDYSSFSNNIQAESDETNNVSSPVAISVTPRINTDLVVSNVTVSGNPVAGTDIDISWTVTNQGTETAIGDWDDLVSLSLDQIFDYQDQTLSYENISEQTALAPNQSYTISRTVELPPDLKALQNYYLVFSTDINNQQSESDNSNNNYIIPLIPIDNPDLIVSSATAQKTTATLGETISVSLTVKNQGTVAASTDWYDYVYISRDTTLDYSDIFLGSSLYQGYQTPLLAGDSYNSIFDIYIPTSLSGSSGENYVSSGGSYYLLFVTDEGNYQSESNEANNVKAIALTISAPDLLVSNATFTASATVGEIISLSWTVTNQGTATTSTYWYDEVYVSDDTVLDYDDTYIAYSGGESPNLEPGSSFTSTQEVVLPSSVSAGDRYLLFVADSYNYQGESNEDNNVLAKAITINAPDLVVSAVSAPSSATIGETISVSWTVTNQGTVTASADWYDEVYFSSNAIFDGSDTYIDYEYISTQTPLAAGSNYTITRNITIPNTSISNGYLLFVADSYNYQGETNETNNTRAVQIQVNAPDLVVSATTAPSTTTGGETVAVSWTVKNQGNAVDSRDWFDYVYLSENATLDNLDTLLVSENISSQTPLAAGGSYTINRNFTIPNTFVGNRYLLFVADGSKSQVETDENNNLRAVQIQVNAPDLPDLIVTAATAPESAIANSTIDVSWTVTNQSNIAANTEWSDRIYISNDEILDNSDTVIYREFRNRLAANGNYTVNRQITLPAVGAGKHYLLFVTDSFNQQGETNENNNIKTVPIQLSGPDLTITATAPNRAILSQNINVSWTVKNNGTVPALADWYDEVYVSNDDKWDNSDIYVSQSSEFIASQTPLAPNSTYTITKNLQIPSNAITGERYLIFYTDSKNRQGETNENNNTLAIPISLSAPDLIIADIITPPTATLGGKLDVSWTVTNQSTVEAVTDPSVSVYLSPYPIYDYYTNNFSSNRLLSYQGVISQNPLAAISSYTVTPTLDLNLGFFIRSSDFSQNSYLIFVLDEFNTQGETNENNNLKIVPITLLIQDLVTTNVSVPTQAGSASNIEVAWQVTNQGDATITGNWVDKIYLSTDNNFSINNDILLGELSHSGSLNPSESYRKNLGVTLPINVDGSYYIFVVTDAANQIFERNRLRFGLDLESNNATSSPIQIKFTPYADLKVSELNAPSLTIGNPAEVTIDWKVTNVGTIAGTVNNWLDRIILSEDEIIGNKDDKNLKEIPHTGLLAVGESYSHSETILLPVDFQGRYRLFIQTDANQAVFEGNSEANNIVSAANFFDVARLPYADLQVTAINVDSQARTGQPINISWTVANLSKNQGGNAIAGTNTNYWIDRVMLASDSQGKNIVKELGYFNYTSGLGLDQSYQRNVQITLPNDLIGTYYLVVETSSSFGPFEFIYNQNNRRVATNPINITLTPPPDLVVSNIIAPTAVQSGDKIDVTWTVTNQGAGDAVGIWSDRIYLQEFGKPNPSSIELGTLNYGSGLEARKSYSRSEQFTLPSTLQGQYQIVILTNHTNTLYEHGATNNNTTVDSDVLQITLAPRPDLQIQEIFAPENVSAGGTVSLEFLVINRGTVATNIPSWQDWVYLSLDNRLSSDDILLGSLENQSALAPGESYRSRTQPYIVPKFFRGSAYLLILTDATNQVNEYPNDENNILAKPINVIGIPPSDLVTSNVIAPNQAYDGSTIEVRYKVTNLGVGETDRNSWTDTVWLTRDKNRPSPIARDSQFEINDILLGTFSRFGSLKVGESYEKTVTVKLPEKLSGEWYITPWTDAYNVVLEATRDININPDDPNELDNNNYKARPITVLLTPPPDLVVTSVIPTTEAQGDKNFNVKWTVKNQTLTDTLSDTWTDVLYLSDKPDLNDSSAKLWLLGAVKHQGKLKGNETYTVEQTFKLSPATTGQYVFVETNAKSLRIPYRFETYQTAWEGIYDNNNILSIATNVTSSPADLVITDININTPSEIFSGEKANIQWTVTNQGGKIWEQTRYWVDDIYISSIPNLSDPNIFKRESANYFKNFDLNSTQPLYLNTFVYSPSRPLGIGESYTQNQEIIIPQGIGGKYYIYVVTNPISTNINEQDNLRNYQLYQAQVFEERNNNISSSLLPVTYREADLQVTQIQLPSATPQSGDIIPVKITVKNLGNRDTREKNWIDRIYLSRDASLDFSDKLLAQSGRDGILKAGESYEKTINVDLPESIRGDFYILAFTDSNIFDPLPLPTPFFIPGNNYIVFNPEDDNRLARVGEYRGEGNNIISAPLAIRLATPPDLQVTSLIVPERVITGQTFNLTYTVKNNSTGNTPTKQSSWRDLIYLSRDQFLDLRSDRYLDYVEHTSGLAAGASYTINKTLKLPTDLTGSFYIFVITDPPQDSAIGRVFEGENEGNNATASVQPLIIELPPPSDLQVDTITQPGSVKTGDNIQLEWTVFNRGNYKAEGEWTDAVYLSTDNIWDINDVVIGRVAYRGTLQLGQSYTSKLTAALPPAIPGQYRIIIRPDIFNQVYEGLNEANNRTASADPLNVTVEELQLGVPLTTNLTTGKEKLFQVKVSQNQTLRVKVTGVDSESANELFLRFGNVPTDIIYDAAYEGQLSPNQTAIIPTTKPGVYYILVRDSGKATTVNLLADVLPFGITDVRTDRGGDSRYVTTTIRGAQFQKGAVVKLVRPGFAEYQPVRYEVIDSTKITAIFDLREATHGLYDVKVINPDGQTAIIPYRYLVERAIEPDVDIALGGPRVLGIGEAGTYGVSVQNLSNIDTPYVHFQFGVPELGKNVLVYGFPYLKFSSNLGGKPESDALKEVPWASLISEVNATGVNLAPGYIFDLATGDYVGRTFKAQTYPGLKAITSKDFIALRQAIYEAYPELQGKINKPEDLQQFYPPVVNDFKTGELKALEGVDPAFQFPIIATATALTRQEFINQQTQEALTLRNAILNDISASQGLIVLAADEKAWVQSYLAALELAGLLRPEDQAPPVRENTLVVSLMATLATGILAGPAGKQIITDGNLVSFFDKVRQWYGNDSSNIGTKNLPNFQDYDLGVSGRTHFEAFNIYVPFGEARLDLPSFVPVPTPSFARFFNTGGSVGEQATLTGPLGFGNQGFVPVGEALPYTISFENAATASSKVGEVRIVTQLDADLDSRTFELGDMQLGDIQVKLPAGRGSFEGTFDFVRAKGFLLRISAGLDPLSKTATWLLQAINPDTGEVIQDPNIGLLPANDTNGAGRGFVTYTVKPKSDITTSSAIASQARVIFNTAAPLDTTVLSNVVDAQAPTTQITAKPLSNASSNYLVQWQAADDSAGSGVKHVTVYVAKDGGNFEIWQRQTTATSAIYQGEAGHTYEFIALATDNAGNREQPRLGITPPDDGSSVNLGTLPTVSQTTQDLGTPPKPSTQPSTNPLFTEAEKLIPAPGTLTQPSEFTQTLRPFTVQAFATGITQSHGNIGPMAIATRADGTVIVSGGVGRNQLYTIPKTGGAAGNAFATLPHPIFDLAFDGNGNLWATTGGGPLLKLNPDTGAILNQYGDGITQALAIHPETGLIYLSSGNGVEIFDPSTATFTHYSNIRVGNMAFSPDGQLWAATWPQRGDIIRFDNKGKAQRILSFDTAIDSLTFGVNGTQLAGLLFISSNQGEMTMVDVTTLRKVKVAQGGSRGDIIKATADGRVLLSQSHQIDVLSPVVAPKVIATNPAPDANITLPYNTLTISFDQDMYMGDAGDSGSILNPNNFKLQSNTLGFLTPQTINYDAAKRTVQLTFDALIPDRYQLRVENTVKSLAGLEMQADYIDDFTAISDFLPYVDFKFDNPRSDRQAQTISYDVTITSKADYDLLLPLVLLLEPQNNFTGIPLGNSGTTNQGAYLIDLSDSLTNGRLSPGQSIRGKVITVQNPDQLRVNLAPGIYALPTANQAPTVTSTPILTAKAGETYTYQPTAHDPDGVALAYLLYEGPEGMTVDANTGLVRWTPTTSSNAETPVKLRVYDSRGGYGIQEFTVNVDGGNHQPVLNHLPTQILGVEGEPLEIILSATDADNNLLNFWADNLPGGAVFDPATQTLRWTPGYDAAGTYEKVKFVVSDGLLQASQTTTILIAPKNQAPTFIRPIERTVREGEKVRIQLQATDPEGQKISYFSNILPGGAKLNSNTGLFEWTPTFFQAGEFEIPFSVSDGESVTTQTTKITVLNVNAAPVFDDLAAWQVQEGQQIRFRAFALDPDNPAYVPPERLTDGSLTPLEGSEATVTYTVTNLPTGATFDPETANFIWLPGYTSAGNYTVTFTATDNGDGTGTNLSTVVNVPIKVLNTNRTPAINPITNQTINRGDVVDIPVEFNDPDGNPLTITAQGLPGFGLPRFATFTDQGNGKGLLRLTPSFDDSGDYTITLKATDDGDGGGFAAAQSQEYSFIVTVNAPNEPPHLGFVGDKVAVVGEQLQFEVLVNDKNQDNLTFSAVGLPNGATFVPSSVYGKAVFTWTPTTVGNYDITLKVSDSGNGDVSQVLTDQKSFKLKVRNANQAPILATINNPIIAEGQTLTLNLNATDADGDVLTYSAVNLPQKTILDPVTGSITWQTNLNDAGEYKNIQLIASDGNKSSYQKITIKVNNTNQTPVLIPLPLQSGRENTLLQFTIAASDLDGDSVSISPISQLPVGAAFNLETKQFTWTPNYDQAGDYTLKFAAFDPQGASSIVDVNIKIDNVNRTPSLNISNHTAVLGKVLKFNLVGADPDRNTKLVYSANQLPEGATLNSETGEFNWTPSPGQLGDYPITFVVTDGEITTTETVLIKATLTSEPIPVTLELTPSFPAVPGQKVLINALSSSLGEITNVSIKVNGQIVPKDAQGRGEFTPTAPGKYIIEATVTDIDGLAGTTHSVIQVRDPQDNLAPVVNFGSGLNGTKLTNVTNLIADVIDSNLDEWTLEIAPFNTSSWQTLASGETPVNNSPLTQLNPEVLSNGFYQLRLKATDISDRTTTTDAIIEINSLQKQNQYQRSETDLTVDFAGTTLNLVRAYDSLNRQQSATFGYGWRLANTDTNIQTNVPTTGRESLGAYNPFRIGTRLYLTLPNGQRVGFTFQPQKQEIPGLIYYTPAWVADPGVNYTLQSADAMLTLAGNRLYELKTAQPYNPASNTFTGHKYTLTAPDGTIYYLNAAGKVEEQITSNGVKFTYSDSGITSSTGEVISFVHDAQGRLSKITAPDSRVVTYTYDGNGNLLAVRKLFTGESKRYAYSLDNEHLLTLNAPAPGQPGAAITYNAQQPQILPIIADLGSANKFITTATTGNLTAGETQRYTFSVRASELRATETNVVLLGVKLQANTGSVLQPQLPVINGLTPLATQITANSAFALYALNREGLHLLEINGKNKTFGGYSLQLFIAGDVNSDGRVDGLDSQQLISALGSQQGGTKYNTNLDVNQDGSINATDVQILGSNYGFVANQAPVVQTTSILTHEDLTVAVPLTNLATDPDGDSVYYRVLNPINGTVQMSADGMGAIFTPTADYVGNASFELLADDGFGAAVPVKVTVKVSDAPLINIDIQNRNPFLQKGDRTQLVFIGDFTDQQDVILTGNYLALTSSNPTAATINQLGQVLGLADGTGVISGSRNGLQAVTAFSVGIPTDPVQQATLLLGLGTYPETLSLSSAGGFRQLKIDIAGQLDLSKAESGTKYFVTDPKVVSVSADGFITAKATGKTTITVINSGAEALIPVRVEAPINGPAVLGKDGGVVQGADGSIVTIGPGVLTENTTVSITPVTQTSLPLAVPDYLPLLGTFELNIGDEDLSQPAQLAIPVSAEIPVGAEVQFFRLDSIPDETGNYRPIWLLVETGVVGSDGFARTSSPPLPGVKSKGIYFAAYLDQAYRQAQLGLLQAQTIGGSLGGAMVAVGSIATYTNILSSLLSLPIGFHTVETVTVPRIGKPIVNRQNVEITPGTIKTIEVPVPVSGFDLVGDNAPVVTSLKLEFTNNEPELVLTGDRFNILERTSVKFRTTNNQVYTIAPTSLSRNQIRLNIPQSITMGLTEISVISEGMTPVLIPTRTRQEFTTLESNVVELGGERPSYVIAGNYGNNNLNLQGKIAFIDSNTQKLVANVSLPTSYLSNAIVVSPDLTRAYVPSKDGIFVIDTLALQQVDVNPDTPTIDPINLINSVPGANPNWAITDYDGKYLYVADQIQSIIYKIDIQPQSSTYNTLVETIPIEGVGRINRLAFNSNGTRLYATATTPAGQDPRTQRGHIVVINLTTPRQDNQSDRIKIIQAGYDPYAIVPTNDPQTMLFTNRQFDREGFGVLQGQAITYIPLVLGDTNDSFDVNDGADIAFLPAGTLKDQKEDYVFVAAQNFFNPLLIDRNPNLVNPRTGSNYPPSGQNIGIIKDPLGKQGQAQLVAATRPIPFAFSVNVALSPDGKYLYAPYMDTEAVFVYDVQEILNTIKPENLAQLQERPINVLNRAIDKKADYLALNPKGEPYNLVDDYPSPFTFGIPKGSQNAPIGLGGSPVSIATQSDWLRLTGVVDSESRINTITSEVNDLTPKFTWTYQGGVTEDEIKEVKLYVSVFPKGDGLLPSDRLFDVDTSRLQPNDDVHPNRILTATWNKITETWNWSNSQARGNNVSLTLSDNRTLTAGQTYYWAVEATKNTGQKLIKTGQFKTAAIQLNKPFNGVTIITHGFQASIEKLQTAFKSRSIEPVTNEIFDRPLVNTPQQFIEMGQYISKAGGGDGTILIYNRQTGRWVSYTDGRDGVTVALENLGKPLVLVPEWFKESDISDSGFAEAAADTFFAALMQLNNELNERLFASPIHFIGHSRGTSVNSEIIQRLGTFRHDIEVHMTTLDPHEFVQPGLDLPLDILVNAVGVVKPIIPIANYIGGKLLGKDGLITKVYYADFKDPDVQRWENVKYADNYYQEVAYPGPITLGSIDKINITPNGRKINNVDFNLRLDGNAGFRGCLKSRTDCKKALSVYAVNR</sequence>
<dbReference type="Pfam" id="PF05345">
    <property type="entry name" value="He_PIG"/>
    <property type="match status" value="7"/>
</dbReference>
<dbReference type="InterPro" id="IPR006530">
    <property type="entry name" value="YD"/>
</dbReference>
<dbReference type="InterPro" id="IPR018247">
    <property type="entry name" value="EF_Hand_1_Ca_BS"/>
</dbReference>
<dbReference type="RefSeq" id="WP_190551149.1">
    <property type="nucleotide sequence ID" value="NZ_CAWPNO010000125.1"/>
</dbReference>
<dbReference type="SUPFAM" id="SSF69322">
    <property type="entry name" value="Tricorn protease domain 2"/>
    <property type="match status" value="1"/>
</dbReference>
<dbReference type="Proteomes" id="UP000658514">
    <property type="component" value="Unassembled WGS sequence"/>
</dbReference>
<dbReference type="InterPro" id="IPR006644">
    <property type="entry name" value="Cadg"/>
</dbReference>
<dbReference type="Gene3D" id="2.60.40.10">
    <property type="entry name" value="Immunoglobulins"/>
    <property type="match status" value="28"/>
</dbReference>
<dbReference type="InterPro" id="IPR013783">
    <property type="entry name" value="Ig-like_fold"/>
</dbReference>
<dbReference type="PROSITE" id="PS51766">
    <property type="entry name" value="DOCKERIN"/>
    <property type="match status" value="1"/>
</dbReference>
<accession>A0ABR8AP49</accession>
<dbReference type="Pfam" id="PF17963">
    <property type="entry name" value="Big_9"/>
    <property type="match status" value="2"/>
</dbReference>
<dbReference type="InterPro" id="IPR002105">
    <property type="entry name" value="Dockerin_1_rpt"/>
</dbReference>
<dbReference type="SUPFAM" id="SSF49373">
    <property type="entry name" value="Invasin/intimin cell-adhesion fragments"/>
    <property type="match status" value="1"/>
</dbReference>
<dbReference type="InterPro" id="IPR011635">
    <property type="entry name" value="CARDB"/>
</dbReference>
<dbReference type="InterPro" id="IPR031325">
    <property type="entry name" value="RHS_repeat"/>
</dbReference>
<reference evidence="4 5" key="1">
    <citation type="journal article" date="2020" name="ISME J.">
        <title>Comparative genomics reveals insights into cyanobacterial evolution and habitat adaptation.</title>
        <authorList>
            <person name="Chen M.Y."/>
            <person name="Teng W.K."/>
            <person name="Zhao L."/>
            <person name="Hu C.X."/>
            <person name="Zhou Y.K."/>
            <person name="Han B.P."/>
            <person name="Song L.R."/>
            <person name="Shu W.S."/>
        </authorList>
    </citation>
    <scope>NUCLEOTIDE SEQUENCE [LARGE SCALE GENOMIC DNA]</scope>
    <source>
        <strain evidence="4 5">FACHB-288</strain>
    </source>
</reference>
<dbReference type="SUPFAM" id="SSF75011">
    <property type="entry name" value="3-carboxy-cis,cis-mucoante lactonizing enzyme"/>
    <property type="match status" value="1"/>
</dbReference>
<dbReference type="PROSITE" id="PS00018">
    <property type="entry name" value="EF_HAND_1"/>
    <property type="match status" value="1"/>
</dbReference>
<comment type="caution">
    <text evidence="4">The sequence shown here is derived from an EMBL/GenBank/DDBJ whole genome shotgun (WGS) entry which is preliminary data.</text>
</comment>
<dbReference type="SMART" id="SM00736">
    <property type="entry name" value="CADG"/>
    <property type="match status" value="3"/>
</dbReference>
<proteinExistence type="predicted"/>
<dbReference type="EMBL" id="JACJQH010000087">
    <property type="protein sequence ID" value="MBD2200392.1"/>
    <property type="molecule type" value="Genomic_DNA"/>
</dbReference>
<dbReference type="PROSITE" id="PS50268">
    <property type="entry name" value="CADHERIN_2"/>
    <property type="match status" value="1"/>
</dbReference>
<feature type="compositionally biased region" description="Polar residues" evidence="1">
    <location>
        <begin position="3529"/>
        <end position="3546"/>
    </location>
</feature>
<dbReference type="InterPro" id="IPR008964">
    <property type="entry name" value="Invasin/intimin_cell_adhesion"/>
</dbReference>
<evidence type="ECO:0000259" key="2">
    <source>
        <dbReference type="PROSITE" id="PS50268"/>
    </source>
</evidence>
<dbReference type="NCBIfam" id="NF012211">
    <property type="entry name" value="tand_rpt_95"/>
    <property type="match status" value="2"/>
</dbReference>
<dbReference type="Gene3D" id="2.60.40.3440">
    <property type="match status" value="1"/>
</dbReference>
<evidence type="ECO:0000313" key="4">
    <source>
        <dbReference type="EMBL" id="MBD2200392.1"/>
    </source>
</evidence>
<protein>
    <submittedName>
        <fullName evidence="4">Tandem-95 repeat protein</fullName>
    </submittedName>
</protein>
<dbReference type="Pfam" id="PF07705">
    <property type="entry name" value="CARDB"/>
    <property type="match status" value="12"/>
</dbReference>
<evidence type="ECO:0000259" key="3">
    <source>
        <dbReference type="PROSITE" id="PS51766"/>
    </source>
</evidence>
<dbReference type="InterPro" id="IPR015919">
    <property type="entry name" value="Cadherin-like_sf"/>
</dbReference>
<evidence type="ECO:0000256" key="1">
    <source>
        <dbReference type="SAM" id="MobiDB-lite"/>
    </source>
</evidence>
<dbReference type="SUPFAM" id="SSF63446">
    <property type="entry name" value="Type I dockerin domain"/>
    <property type="match status" value="1"/>
</dbReference>